<dbReference type="Pfam" id="PF00501">
    <property type="entry name" value="AMP-binding"/>
    <property type="match status" value="1"/>
</dbReference>
<evidence type="ECO:0000256" key="2">
    <source>
        <dbReference type="ARBA" id="ARBA00022598"/>
    </source>
</evidence>
<comment type="similarity">
    <text evidence="1">Belongs to the ATP-dependent AMP-binding enzyme family.</text>
</comment>
<dbReference type="PROSITE" id="PS00455">
    <property type="entry name" value="AMP_BINDING"/>
    <property type="match status" value="1"/>
</dbReference>
<keyword evidence="2" id="KW-0436">Ligase</keyword>
<dbReference type="GO" id="GO:0016878">
    <property type="term" value="F:acid-thiol ligase activity"/>
    <property type="evidence" value="ECO:0007669"/>
    <property type="project" value="UniProtKB-ARBA"/>
</dbReference>
<protein>
    <submittedName>
        <fullName evidence="6">Long-chain acyl-CoA synthetase</fullName>
    </submittedName>
</protein>
<dbReference type="PANTHER" id="PTHR43767:SF1">
    <property type="entry name" value="NONRIBOSOMAL PEPTIDE SYNTHASE PES1 (EUROFUNG)-RELATED"/>
    <property type="match status" value="1"/>
</dbReference>
<dbReference type="Gene3D" id="3.30.300.30">
    <property type="match status" value="1"/>
</dbReference>
<dbReference type="InterPro" id="IPR020845">
    <property type="entry name" value="AMP-binding_CS"/>
</dbReference>
<dbReference type="EMBL" id="RKQG01000001">
    <property type="protein sequence ID" value="RPE36143.1"/>
    <property type="molecule type" value="Genomic_DNA"/>
</dbReference>
<dbReference type="Gene3D" id="3.40.50.12780">
    <property type="entry name" value="N-terminal domain of ligase-like"/>
    <property type="match status" value="1"/>
</dbReference>
<feature type="domain" description="AMP-dependent synthetase/ligase" evidence="4">
    <location>
        <begin position="39"/>
        <end position="418"/>
    </location>
</feature>
<feature type="domain" description="AMP-binding enzyme C-terminal" evidence="5">
    <location>
        <begin position="468"/>
        <end position="543"/>
    </location>
</feature>
<evidence type="ECO:0000259" key="4">
    <source>
        <dbReference type="Pfam" id="PF00501"/>
    </source>
</evidence>
<dbReference type="Proteomes" id="UP000266906">
    <property type="component" value="Unassembled WGS sequence"/>
</dbReference>
<dbReference type="AlphaFoldDB" id="A0A3N4RRY7"/>
<comment type="caution">
    <text evidence="6">The sequence shown here is derived from an EMBL/GenBank/DDBJ whole genome shotgun (WGS) entry which is preliminary data.</text>
</comment>
<feature type="region of interest" description="Disordered" evidence="3">
    <location>
        <begin position="1"/>
        <end position="20"/>
    </location>
</feature>
<dbReference type="FunFam" id="3.30.300.30:FF:000008">
    <property type="entry name" value="2,3-dihydroxybenzoate-AMP ligase"/>
    <property type="match status" value="1"/>
</dbReference>
<evidence type="ECO:0000256" key="1">
    <source>
        <dbReference type="ARBA" id="ARBA00006432"/>
    </source>
</evidence>
<proteinExistence type="inferred from homology"/>
<dbReference type="SUPFAM" id="SSF56801">
    <property type="entry name" value="Acetyl-CoA synthetase-like"/>
    <property type="match status" value="1"/>
</dbReference>
<dbReference type="RefSeq" id="WP_123819272.1">
    <property type="nucleotide sequence ID" value="NZ_RKQG01000001.1"/>
</dbReference>
<sequence>MTPPSPEAPPDERPWLASYPAGTDPDPVLRHACLAEAWDARVARAPHRVLVRYFDGALTAAQVDAASDALAAALQDRGVDRGDRVAIHLQSVPHYLVILLALWKTGAIGVPLNPMYRGRELRRLVDDCRPVGVFAAHTDAAGTTAALAGSSVAWGIGVNDRDWQTRNDDRVAWGAASSELADLSALVAQYAGHRPRRPAVGADDTALICYTSGTTGPPKGALNSHGNVLHSAANFGAWVRLGPDDVVLGIAPLFHISGVILNAATAVLNDAALVLVGRYRPEVVLDAFAEHGVTFTLGSITAFNALMALEHAGADHLRHVRLLYSGGAPVPPATVEAFQQRFGHYLHNVWGMTETTAGGIAVPPGRRARLHAADGTLSVGVPTPGVLVRVVDAEGTGLPCGTAGELEVSAPQVVSGYWEKPDSSAAALPRGRLRTGDVAVLDPDGWVYLVDRLKDQINTSGYKVWPREVEDALYEHPAVFEAAVVGEPDAYRGEAVVAHVSLKPGATTTADELHAFVRDRLAAYKRPRRIHLVGELPKTATGKIRREELRKRDRAL</sequence>
<dbReference type="InterPro" id="IPR025110">
    <property type="entry name" value="AMP-bd_C"/>
</dbReference>
<organism evidence="6 7">
    <name type="scientific">Kitasatospora cineracea</name>
    <dbReference type="NCBI Taxonomy" id="88074"/>
    <lineage>
        <taxon>Bacteria</taxon>
        <taxon>Bacillati</taxon>
        <taxon>Actinomycetota</taxon>
        <taxon>Actinomycetes</taxon>
        <taxon>Kitasatosporales</taxon>
        <taxon>Streptomycetaceae</taxon>
        <taxon>Kitasatospora</taxon>
    </lineage>
</organism>
<gene>
    <name evidence="6" type="ORF">EDD38_4510</name>
</gene>
<dbReference type="InterPro" id="IPR050237">
    <property type="entry name" value="ATP-dep_AMP-bd_enzyme"/>
</dbReference>
<dbReference type="Pfam" id="PF13193">
    <property type="entry name" value="AMP-binding_C"/>
    <property type="match status" value="1"/>
</dbReference>
<evidence type="ECO:0000313" key="7">
    <source>
        <dbReference type="Proteomes" id="UP000266906"/>
    </source>
</evidence>
<dbReference type="InterPro" id="IPR042099">
    <property type="entry name" value="ANL_N_sf"/>
</dbReference>
<dbReference type="InterPro" id="IPR000873">
    <property type="entry name" value="AMP-dep_synth/lig_dom"/>
</dbReference>
<reference evidence="6 7" key="1">
    <citation type="submission" date="2018-11" db="EMBL/GenBank/DDBJ databases">
        <title>Sequencing the genomes of 1000 actinobacteria strains.</title>
        <authorList>
            <person name="Klenk H.-P."/>
        </authorList>
    </citation>
    <scope>NUCLEOTIDE SEQUENCE [LARGE SCALE GENOMIC DNA]</scope>
    <source>
        <strain evidence="6 7">DSM 44781</strain>
    </source>
</reference>
<name>A0A3N4RRY7_9ACTN</name>
<accession>A0A3N4RRY7</accession>
<evidence type="ECO:0000313" key="6">
    <source>
        <dbReference type="EMBL" id="RPE36143.1"/>
    </source>
</evidence>
<evidence type="ECO:0000256" key="3">
    <source>
        <dbReference type="SAM" id="MobiDB-lite"/>
    </source>
</evidence>
<evidence type="ECO:0000259" key="5">
    <source>
        <dbReference type="Pfam" id="PF13193"/>
    </source>
</evidence>
<dbReference type="PANTHER" id="PTHR43767">
    <property type="entry name" value="LONG-CHAIN-FATTY-ACID--COA LIGASE"/>
    <property type="match status" value="1"/>
</dbReference>
<keyword evidence="7" id="KW-1185">Reference proteome</keyword>
<dbReference type="InterPro" id="IPR045851">
    <property type="entry name" value="AMP-bd_C_sf"/>
</dbReference>